<evidence type="ECO:0000313" key="2">
    <source>
        <dbReference type="EMBL" id="CCO50018.1"/>
    </source>
</evidence>
<dbReference type="Proteomes" id="UP000018211">
    <property type="component" value="Unassembled WGS sequence"/>
</dbReference>
<dbReference type="AlphaFoldDB" id="A0AAV2VZ21"/>
<comment type="caution">
    <text evidence="2">The sequence shown here is derived from an EMBL/GenBank/DDBJ whole genome shotgun (WGS) entry which is preliminary data.</text>
</comment>
<evidence type="ECO:0000313" key="3">
    <source>
        <dbReference type="Proteomes" id="UP000018211"/>
    </source>
</evidence>
<proteinExistence type="predicted"/>
<dbReference type="Gene3D" id="3.40.390.10">
    <property type="entry name" value="Collagenase (Catalytic Domain)"/>
    <property type="match status" value="1"/>
</dbReference>
<dbReference type="InterPro" id="IPR032534">
    <property type="entry name" value="EcxA_zinc-bd"/>
</dbReference>
<evidence type="ECO:0000259" key="1">
    <source>
        <dbReference type="Pfam" id="PF16313"/>
    </source>
</evidence>
<dbReference type="PROSITE" id="PS51257">
    <property type="entry name" value="PROKAR_LIPOPROTEIN"/>
    <property type="match status" value="1"/>
</dbReference>
<protein>
    <submittedName>
        <fullName evidence="2">MoxR-like ATPase</fullName>
    </submittedName>
</protein>
<dbReference type="Pfam" id="PF16313">
    <property type="entry name" value="DUF4953"/>
    <property type="match status" value="1"/>
</dbReference>
<organism evidence="2 3">
    <name type="scientific">Vibrio nigripulchritudo SOn1</name>
    <dbReference type="NCBI Taxonomy" id="1238450"/>
    <lineage>
        <taxon>Bacteria</taxon>
        <taxon>Pseudomonadati</taxon>
        <taxon>Pseudomonadota</taxon>
        <taxon>Gammaproteobacteria</taxon>
        <taxon>Vibrionales</taxon>
        <taxon>Vibrionaceae</taxon>
        <taxon>Vibrio</taxon>
    </lineage>
</organism>
<dbReference type="InterPro" id="IPR024079">
    <property type="entry name" value="MetalloPept_cat_dom_sf"/>
</dbReference>
<dbReference type="GO" id="GO:0008237">
    <property type="term" value="F:metallopeptidase activity"/>
    <property type="evidence" value="ECO:0007669"/>
    <property type="project" value="InterPro"/>
</dbReference>
<accession>A0AAV2VZ21</accession>
<name>A0AAV2VZ21_9VIBR</name>
<dbReference type="PANTHER" id="PTHR38478:SF1">
    <property type="entry name" value="ZINC DEPENDENT METALLOPROTEASE DOMAIN LIPOPROTEIN"/>
    <property type="match status" value="1"/>
</dbReference>
<dbReference type="SUPFAM" id="SSF55486">
    <property type="entry name" value="Metalloproteases ('zincins'), catalytic domain"/>
    <property type="match status" value="1"/>
</dbReference>
<dbReference type="EMBL" id="CAOF01000194">
    <property type="protein sequence ID" value="CCO50018.1"/>
    <property type="molecule type" value="Genomic_DNA"/>
</dbReference>
<dbReference type="RefSeq" id="WP_022605621.1">
    <property type="nucleotide sequence ID" value="NZ_LK391965.1"/>
</dbReference>
<gene>
    <name evidence="2" type="ORF">VIBNISOn1_970038</name>
</gene>
<reference evidence="2 3" key="1">
    <citation type="journal article" date="2013" name="ISME J.">
        <title>Comparative genomics of pathogenic lineages of Vibrio nigripulchritudo identifies virulence-associated traits.</title>
        <authorList>
            <person name="Goudenege D."/>
            <person name="Labreuche Y."/>
            <person name="Krin E."/>
            <person name="Ansquer D."/>
            <person name="Mangenot S."/>
            <person name="Calteau A."/>
            <person name="Medigue C."/>
            <person name="Mazel D."/>
            <person name="Polz M.F."/>
            <person name="Le Roux F."/>
        </authorList>
    </citation>
    <scope>NUCLEOTIDE SEQUENCE [LARGE SCALE GENOMIC DNA]</scope>
    <source>
        <strain evidence="2 3">SOn1</strain>
    </source>
</reference>
<feature type="domain" description="EcxA zinc-binding" evidence="1">
    <location>
        <begin position="591"/>
        <end position="692"/>
    </location>
</feature>
<sequence length="1214" mass="137986">MNFKKLSLVTAVGAALVGCGADDQAYDTVSKPEQQFAKSNIKTDQVYLFMPSLAKAPKYAVSMMPFYPGQEKLVTLSFEGSFDNDTSGGLKARLLNPDLISQNEIDSNELGRWLDEQSNAQPILTIPGDFVDYQCKEDSYGDCTNKEEKVDNNEVPWNLRNYFLPKFADVKVHQFNFLAPTRLDNCYSTSGKARLATNPESGWKGYEVTADGVINFEVEQDFKVKDGFCFLREYVQQDLDLDNLSFTVSQFYSLVPLDLVRSKSDDYEPVVYQRYDSDRFGYFFNKVGRPDVSYSRNEWDNEFEYLHRFNPNKEVINYHLTDSFNVNEESKFFKRVTQETIERMNSQITKVGVPQIKLHEPSGKQAGDLRYNVIHLIDEPLDNGLAGLGPTAVNPLTGEIISGHVNQYSGVIRAGSSWRWDSIATDFNKGRVDTAPKDEKVQSASNSGSIPLSSSAVVDYYADDANVINATRTPEIQEYESIEQVAEIVTQEMARISHEGNTFEQTESIHALEKRLWAENNMYPVESLAHGIIHVSNLPKAIGGITFDYLAPEWWNGGSQNAGKAGYLKVWTELTAEQQERLSLFIAGVSYAQVLVHELGHNLGLRHNFKGSNDISNFFAKDNLAEHKLRTVPGYTSIMDYNGSFYDEPVFGPYDLAALRFGYKRQVEVQATQPELDSLSKKYNVESNFVSVETLDKKLLEETLDPLGGRSDVSEFGVIRVLGREPELKLPHDESKIRVYKYCTDGHVSLNDDCNRFDAGANRAEIMKDRFRKYDERYYRTTIRGMRDSFSEYSQTNYLFRRLNLFMDWRNSTHNFERSMGDTNKDHQIFIRSFVNADFPNTHPWHWAVGPYYGTPATVDMVRDKLLEIMSTPDHYCEVKNADGSFAHKKLADIIGDFRKAGNFGINEVPTSCFDASVTKTLESFNQVAVAETGKYLNSGSAPRSAAENNYSNLIDYMGHWNDILAASVALVDRVGDRSRFSTARSTLSLVELSKISSFDPETMGYRFIAEYGMGWIESLVLGNTLHAVFRNEAGEVVKSNVELPVFSWENKVEKTPFRANWILERKFGLPKYQEVKLNKAILTAMLLNTVGNMVDQRDEVFGRKISIRSELPGSSIVRSYQRSNGRTYYASEENTYAWSMIEYVGEFEALEKARVDNGGDYSSVDLKQIVLADYQDETKRTELADLYAYRKQSLEYMPVYNTLSDLRYDIRAH</sequence>
<dbReference type="PANTHER" id="PTHR38478">
    <property type="entry name" value="PEPTIDASE M1A AND M12B"/>
    <property type="match status" value="1"/>
</dbReference>